<keyword evidence="8" id="KW-1185">Reference proteome</keyword>
<feature type="domain" description="FAD-binding PCMH-type" evidence="6">
    <location>
        <begin position="30"/>
        <end position="201"/>
    </location>
</feature>
<dbReference type="EMBL" id="PDND01000111">
    <property type="protein sequence ID" value="PGH31885.1"/>
    <property type="molecule type" value="Genomic_DNA"/>
</dbReference>
<dbReference type="PANTHER" id="PTHR42973">
    <property type="entry name" value="BINDING OXIDOREDUCTASE, PUTATIVE (AFU_ORTHOLOGUE AFUA_1G17690)-RELATED"/>
    <property type="match status" value="1"/>
</dbReference>
<evidence type="ECO:0000256" key="3">
    <source>
        <dbReference type="ARBA" id="ARBA00022630"/>
    </source>
</evidence>
<dbReference type="PROSITE" id="PS00862">
    <property type="entry name" value="OX2_COVAL_FAD"/>
    <property type="match status" value="1"/>
</dbReference>
<protein>
    <recommendedName>
        <fullName evidence="6">FAD-binding PCMH-type domain-containing protein</fullName>
    </recommendedName>
</protein>
<accession>A0A2B7ZE67</accession>
<organism evidence="7 8">
    <name type="scientific">[Emmonsia] crescens</name>
    <dbReference type="NCBI Taxonomy" id="73230"/>
    <lineage>
        <taxon>Eukaryota</taxon>
        <taxon>Fungi</taxon>
        <taxon>Dikarya</taxon>
        <taxon>Ascomycota</taxon>
        <taxon>Pezizomycotina</taxon>
        <taxon>Eurotiomycetes</taxon>
        <taxon>Eurotiomycetidae</taxon>
        <taxon>Onygenales</taxon>
        <taxon>Ajellomycetaceae</taxon>
        <taxon>Emergomyces</taxon>
    </lineage>
</organism>
<evidence type="ECO:0000259" key="6">
    <source>
        <dbReference type="PROSITE" id="PS51387"/>
    </source>
</evidence>
<dbReference type="VEuPathDB" id="FungiDB:EMCG_09322"/>
<dbReference type="Gene3D" id="3.40.462.20">
    <property type="match status" value="1"/>
</dbReference>
<dbReference type="PANTHER" id="PTHR42973:SF39">
    <property type="entry name" value="FAD-BINDING PCMH-TYPE DOMAIN-CONTAINING PROTEIN"/>
    <property type="match status" value="1"/>
</dbReference>
<dbReference type="GO" id="GO:0016491">
    <property type="term" value="F:oxidoreductase activity"/>
    <property type="evidence" value="ECO:0007669"/>
    <property type="project" value="UniProtKB-KW"/>
</dbReference>
<evidence type="ECO:0000256" key="2">
    <source>
        <dbReference type="ARBA" id="ARBA00005466"/>
    </source>
</evidence>
<dbReference type="InterPro" id="IPR016167">
    <property type="entry name" value="FAD-bd_PCMH_sub1"/>
</dbReference>
<evidence type="ECO:0000256" key="5">
    <source>
        <dbReference type="ARBA" id="ARBA00023002"/>
    </source>
</evidence>
<keyword evidence="4" id="KW-0274">FAD</keyword>
<evidence type="ECO:0000313" key="7">
    <source>
        <dbReference type="EMBL" id="PGH31885.1"/>
    </source>
</evidence>
<sequence>MPLSVVWRHSADPEIYEKGRTRRLFNRDIPKRYPLAIVTAKSESDIVAAVKLAIEQGCRVSILSGGHSFPAWSIRDDAILLDLGDYSHISFDEETGVVSVSPNITGQALNEYLMSKGRMFQVGHCPDVGIGGFLLAGGMGWNCNNWGWACEQILAIDVVTASGTQIQANAQQHSDLFWAARGAGPGFPSVVTRFHLQTRPAPKVLRSSRYVYAMKDYRAAFSWILKVPFISDDGVEAIAVGSYPPEKEQPCITIALVGFGDDERTVEQALQKAEESRPPGALAHSVCTKTNLSELLENKAKAYPHGYRYYVDNAFLKNDADVVSVLEPAFTTLPTKASQVFWTGMKPCSRRQLPDMALSLQSDHFFALYGIWNHESDDSNCKSWAGGVMKEIETHSIGAYVGEFDFQARRSKVWGNEQAKTLAEIRRQWDPDARICGCLGLEDLW</sequence>
<dbReference type="Gene3D" id="3.30.43.10">
    <property type="entry name" value="Uridine Diphospho-n-acetylenolpyruvylglucosamine Reductase, domain 2"/>
    <property type="match status" value="1"/>
</dbReference>
<comment type="cofactor">
    <cofactor evidence="1">
        <name>FAD</name>
        <dbReference type="ChEBI" id="CHEBI:57692"/>
    </cofactor>
</comment>
<reference evidence="7 8" key="1">
    <citation type="submission" date="2017-10" db="EMBL/GenBank/DDBJ databases">
        <title>Comparative genomics in systemic dimorphic fungi from Ajellomycetaceae.</title>
        <authorList>
            <person name="Munoz J.F."/>
            <person name="Mcewen J.G."/>
            <person name="Clay O.K."/>
            <person name="Cuomo C.A."/>
        </authorList>
    </citation>
    <scope>NUCLEOTIDE SEQUENCE [LARGE SCALE GENOMIC DNA]</scope>
    <source>
        <strain evidence="7 8">UAMH4076</strain>
    </source>
</reference>
<gene>
    <name evidence="7" type="ORF">GX50_05320</name>
</gene>
<name>A0A2B7ZE67_9EURO</name>
<proteinExistence type="inferred from homology"/>
<dbReference type="Pfam" id="PF01565">
    <property type="entry name" value="FAD_binding_4"/>
    <property type="match status" value="1"/>
</dbReference>
<keyword evidence="3" id="KW-0285">Flavoprotein</keyword>
<dbReference type="SUPFAM" id="SSF56176">
    <property type="entry name" value="FAD-binding/transporter-associated domain-like"/>
    <property type="match status" value="1"/>
</dbReference>
<dbReference type="AlphaFoldDB" id="A0A2B7ZE67"/>
<keyword evidence="5" id="KW-0560">Oxidoreductase</keyword>
<dbReference type="PROSITE" id="PS51387">
    <property type="entry name" value="FAD_PCMH"/>
    <property type="match status" value="1"/>
</dbReference>
<evidence type="ECO:0000313" key="8">
    <source>
        <dbReference type="Proteomes" id="UP000226031"/>
    </source>
</evidence>
<dbReference type="InterPro" id="IPR016169">
    <property type="entry name" value="FAD-bd_PCMH_sub2"/>
</dbReference>
<dbReference type="InterPro" id="IPR036318">
    <property type="entry name" value="FAD-bd_PCMH-like_sf"/>
</dbReference>
<dbReference type="GO" id="GO:0071949">
    <property type="term" value="F:FAD binding"/>
    <property type="evidence" value="ECO:0007669"/>
    <property type="project" value="InterPro"/>
</dbReference>
<dbReference type="InterPro" id="IPR006094">
    <property type="entry name" value="Oxid_FAD_bind_N"/>
</dbReference>
<dbReference type="InterPro" id="IPR006093">
    <property type="entry name" value="Oxy_OxRdtase_FAD_BS"/>
</dbReference>
<dbReference type="Gene3D" id="3.30.465.10">
    <property type="match status" value="1"/>
</dbReference>
<evidence type="ECO:0000256" key="4">
    <source>
        <dbReference type="ARBA" id="ARBA00022827"/>
    </source>
</evidence>
<dbReference type="InterPro" id="IPR050416">
    <property type="entry name" value="FAD-linked_Oxidoreductase"/>
</dbReference>
<dbReference type="Proteomes" id="UP000226031">
    <property type="component" value="Unassembled WGS sequence"/>
</dbReference>
<dbReference type="InterPro" id="IPR016166">
    <property type="entry name" value="FAD-bd_PCMH"/>
</dbReference>
<dbReference type="STRING" id="73230.A0A2B7ZE67"/>
<comment type="caution">
    <text evidence="7">The sequence shown here is derived from an EMBL/GenBank/DDBJ whole genome shotgun (WGS) entry which is preliminary data.</text>
</comment>
<comment type="similarity">
    <text evidence="2">Belongs to the oxygen-dependent FAD-linked oxidoreductase family.</text>
</comment>
<evidence type="ECO:0000256" key="1">
    <source>
        <dbReference type="ARBA" id="ARBA00001974"/>
    </source>
</evidence>